<dbReference type="Proteomes" id="UP000318288">
    <property type="component" value="Unassembled WGS sequence"/>
</dbReference>
<evidence type="ECO:0000313" key="1">
    <source>
        <dbReference type="EMBL" id="TWU58977.1"/>
    </source>
</evidence>
<name>A0A5C6FE46_9BACT</name>
<protein>
    <submittedName>
        <fullName evidence="1">Uncharacterized protein</fullName>
    </submittedName>
</protein>
<sequence>MPLEQTLKGVYRVGKFASAFYPPSALALALGELAFELASDQANLRDNQTADSYQEELRLLLEQLKKSVGPSPPLSSATCDIDVNSEPDVSQAELDLVGLVSGAVLAIKKLHLSGPAFEKQLIDAPLILGRIGFVHSNTIQRDLVTLDRHQALSSISPLKIEKTDKGFKFGGDAFFVNQGSRTLPRGTLGEITPKRNETKIVLERDGSDVVLNVKQLTRVESNSSPGIRVDEFPCARFRFSPNNFDLYLAYSQDGQ</sequence>
<comment type="caution">
    <text evidence="1">The sequence shown here is derived from an EMBL/GenBank/DDBJ whole genome shotgun (WGS) entry which is preliminary data.</text>
</comment>
<accession>A0A5C6FE46</accession>
<gene>
    <name evidence="1" type="ORF">Poly51_17580</name>
</gene>
<reference evidence="1 2" key="1">
    <citation type="submission" date="2019-02" db="EMBL/GenBank/DDBJ databases">
        <title>Deep-cultivation of Planctomycetes and their phenomic and genomic characterization uncovers novel biology.</title>
        <authorList>
            <person name="Wiegand S."/>
            <person name="Jogler M."/>
            <person name="Boedeker C."/>
            <person name="Pinto D."/>
            <person name="Vollmers J."/>
            <person name="Rivas-Marin E."/>
            <person name="Kohn T."/>
            <person name="Peeters S.H."/>
            <person name="Heuer A."/>
            <person name="Rast P."/>
            <person name="Oberbeckmann S."/>
            <person name="Bunk B."/>
            <person name="Jeske O."/>
            <person name="Meyerdierks A."/>
            <person name="Storesund J.E."/>
            <person name="Kallscheuer N."/>
            <person name="Luecker S."/>
            <person name="Lage O.M."/>
            <person name="Pohl T."/>
            <person name="Merkel B.J."/>
            <person name="Hornburger P."/>
            <person name="Mueller R.-W."/>
            <person name="Bruemmer F."/>
            <person name="Labrenz M."/>
            <person name="Spormann A.M."/>
            <person name="Op Den Camp H."/>
            <person name="Overmann J."/>
            <person name="Amann R."/>
            <person name="Jetten M.S.M."/>
            <person name="Mascher T."/>
            <person name="Medema M.H."/>
            <person name="Devos D.P."/>
            <person name="Kaster A.-K."/>
            <person name="Ovreas L."/>
            <person name="Rohde M."/>
            <person name="Galperin M.Y."/>
            <person name="Jogler C."/>
        </authorList>
    </citation>
    <scope>NUCLEOTIDE SEQUENCE [LARGE SCALE GENOMIC DNA]</scope>
    <source>
        <strain evidence="1 2">Poly51</strain>
    </source>
</reference>
<dbReference type="AlphaFoldDB" id="A0A5C6FE46"/>
<dbReference type="EMBL" id="SJPW01000002">
    <property type="protein sequence ID" value="TWU58977.1"/>
    <property type="molecule type" value="Genomic_DNA"/>
</dbReference>
<dbReference type="RefSeq" id="WP_146456249.1">
    <property type="nucleotide sequence ID" value="NZ_SJPW01000002.1"/>
</dbReference>
<evidence type="ECO:0000313" key="2">
    <source>
        <dbReference type="Proteomes" id="UP000318288"/>
    </source>
</evidence>
<keyword evidence="2" id="KW-1185">Reference proteome</keyword>
<organism evidence="1 2">
    <name type="scientific">Rubripirellula tenax</name>
    <dbReference type="NCBI Taxonomy" id="2528015"/>
    <lineage>
        <taxon>Bacteria</taxon>
        <taxon>Pseudomonadati</taxon>
        <taxon>Planctomycetota</taxon>
        <taxon>Planctomycetia</taxon>
        <taxon>Pirellulales</taxon>
        <taxon>Pirellulaceae</taxon>
        <taxon>Rubripirellula</taxon>
    </lineage>
</organism>
<proteinExistence type="predicted"/>